<keyword evidence="3" id="KW-1185">Reference proteome</keyword>
<proteinExistence type="predicted"/>
<protein>
    <submittedName>
        <fullName evidence="2">Uncharacterized protein</fullName>
    </submittedName>
</protein>
<feature type="region of interest" description="Disordered" evidence="1">
    <location>
        <begin position="1"/>
        <end position="99"/>
    </location>
</feature>
<dbReference type="AlphaFoldDB" id="A0AAD1X2J4"/>
<organism evidence="2 3">
    <name type="scientific">Euplotes crassus</name>
    <dbReference type="NCBI Taxonomy" id="5936"/>
    <lineage>
        <taxon>Eukaryota</taxon>
        <taxon>Sar</taxon>
        <taxon>Alveolata</taxon>
        <taxon>Ciliophora</taxon>
        <taxon>Intramacronucleata</taxon>
        <taxon>Spirotrichea</taxon>
        <taxon>Hypotrichia</taxon>
        <taxon>Euplotida</taxon>
        <taxon>Euplotidae</taxon>
        <taxon>Moneuplotes</taxon>
    </lineage>
</organism>
<feature type="compositionally biased region" description="Pro residues" evidence="1">
    <location>
        <begin position="63"/>
        <end position="77"/>
    </location>
</feature>
<dbReference type="EMBL" id="CAMPGE010001914">
    <property type="protein sequence ID" value="CAI2360718.1"/>
    <property type="molecule type" value="Genomic_DNA"/>
</dbReference>
<evidence type="ECO:0000256" key="1">
    <source>
        <dbReference type="SAM" id="MobiDB-lite"/>
    </source>
</evidence>
<comment type="caution">
    <text evidence="2">The sequence shown here is derived from an EMBL/GenBank/DDBJ whole genome shotgun (WGS) entry which is preliminary data.</text>
</comment>
<feature type="compositionally biased region" description="Basic and acidic residues" evidence="1">
    <location>
        <begin position="90"/>
        <end position="99"/>
    </location>
</feature>
<name>A0AAD1X2J4_EUPCR</name>
<gene>
    <name evidence="2" type="ORF">ECRASSUSDP1_LOCUS2023</name>
</gene>
<feature type="compositionally biased region" description="Polar residues" evidence="1">
    <location>
        <begin position="1"/>
        <end position="37"/>
    </location>
</feature>
<evidence type="ECO:0000313" key="2">
    <source>
        <dbReference type="EMBL" id="CAI2360718.1"/>
    </source>
</evidence>
<reference evidence="2" key="1">
    <citation type="submission" date="2023-07" db="EMBL/GenBank/DDBJ databases">
        <authorList>
            <consortium name="AG Swart"/>
            <person name="Singh M."/>
            <person name="Singh A."/>
            <person name="Seah K."/>
            <person name="Emmerich C."/>
        </authorList>
    </citation>
    <scope>NUCLEOTIDE SEQUENCE</scope>
    <source>
        <strain evidence="2">DP1</strain>
    </source>
</reference>
<dbReference type="Proteomes" id="UP001295684">
    <property type="component" value="Unassembled WGS sequence"/>
</dbReference>
<evidence type="ECO:0000313" key="3">
    <source>
        <dbReference type="Proteomes" id="UP001295684"/>
    </source>
</evidence>
<sequence>MSSQPSSPSIPKTDSILSDQSLQAYYHSLQQNAQKSPQIPKFHPSNPPSPSSPSIPSLWTPLVPSPTQNPPTSPSPQEPTADMAPTLQQKGRDSDLGTVDLKRQVREQASLVEKKLKRRFNFQKITLLKNIEAEVCKRVEIQKAAFKIEYDSQIYNLKQQFYENQMEIIDKNNLIKKLYELLSAQEAHIISQRATSEEKSLSFLEKLSNQVTMEHHKKAKSHQAEETLLKMEKELTESITKQDYFALERNYNHLKKQCEGAITDYGNQVQLVKKLQQEISDLKASHKIEIDRLLVNFEQEKKNLLDQNQIEKSSQLKYQKNLKTELKIQEELAQRFNKYAETMKKEIVLCKNVIKHPKMMQTAFRQANFNQFELYKYPNVPSTNKVRKVTTSNVKIREKSKKKFFTKHNCRPNSSMERSIRTSVPSCTSQRLTVYKSCTPSNLRQCSVKKFKKKRLHNLSASTQSFFQ</sequence>
<accession>A0AAD1X2J4</accession>